<name>A0ABM6BG42_YERET</name>
<gene>
    <name evidence="2" type="ORF">PL78_01035</name>
</gene>
<keyword evidence="3" id="KW-1185">Reference proteome</keyword>
<protein>
    <recommendedName>
        <fullName evidence="1">DUF7660 domain-containing protein</fullName>
    </recommendedName>
</protein>
<dbReference type="Pfam" id="PF24693">
    <property type="entry name" value="DUF7660"/>
    <property type="match status" value="1"/>
</dbReference>
<organism evidence="2 3">
    <name type="scientific">Yersinia entomophaga</name>
    <dbReference type="NCBI Taxonomy" id="935293"/>
    <lineage>
        <taxon>Bacteria</taxon>
        <taxon>Pseudomonadati</taxon>
        <taxon>Pseudomonadota</taxon>
        <taxon>Gammaproteobacteria</taxon>
        <taxon>Enterobacterales</taxon>
        <taxon>Yersiniaceae</taxon>
        <taxon>Yersinia</taxon>
    </lineage>
</organism>
<evidence type="ECO:0000313" key="2">
    <source>
        <dbReference type="EMBL" id="ANI28427.1"/>
    </source>
</evidence>
<dbReference type="Proteomes" id="UP000266744">
    <property type="component" value="Chromosome"/>
</dbReference>
<dbReference type="RefSeq" id="WP_064512413.1">
    <property type="nucleotide sequence ID" value="NZ_CBCSBH010000093.1"/>
</dbReference>
<sequence length="82" mass="9490">MENDLYPVETRDELIKLILSLASEARNNPDEWENNDLPSFLEAMASWMEDMDGFYKNMNKPCPDNASWSVLADVLMAARIYE</sequence>
<dbReference type="EMBL" id="CP010029">
    <property type="protein sequence ID" value="ANI28427.1"/>
    <property type="molecule type" value="Genomic_DNA"/>
</dbReference>
<proteinExistence type="predicted"/>
<evidence type="ECO:0000313" key="3">
    <source>
        <dbReference type="Proteomes" id="UP000266744"/>
    </source>
</evidence>
<accession>A0ABM6BG42</accession>
<dbReference type="InterPro" id="IPR056077">
    <property type="entry name" value="DUF7660"/>
</dbReference>
<reference evidence="2 3" key="1">
    <citation type="journal article" date="2016" name="Toxins">
        <title>The Draft Genome Sequence of the Yersinia entomophaga Entomopathogenic Type Strain MH96T.</title>
        <authorList>
            <person name="Hurst M.R."/>
            <person name="Beattie A."/>
            <person name="Altermann E."/>
            <person name="Moraga R.M."/>
            <person name="Harper L.A."/>
            <person name="Calder J."/>
            <person name="Laugraud A."/>
        </authorList>
    </citation>
    <scope>NUCLEOTIDE SEQUENCE [LARGE SCALE GENOMIC DNA]</scope>
    <source>
        <strain evidence="2 3">MH96</strain>
    </source>
</reference>
<evidence type="ECO:0000259" key="1">
    <source>
        <dbReference type="Pfam" id="PF24693"/>
    </source>
</evidence>
<feature type="domain" description="DUF7660" evidence="1">
    <location>
        <begin position="10"/>
        <end position="82"/>
    </location>
</feature>